<dbReference type="SUPFAM" id="SSF51658">
    <property type="entry name" value="Xylose isomerase-like"/>
    <property type="match status" value="1"/>
</dbReference>
<dbReference type="Proteomes" id="UP000538666">
    <property type="component" value="Unassembled WGS sequence"/>
</dbReference>
<dbReference type="InterPro" id="IPR036237">
    <property type="entry name" value="Xyl_isomerase-like_sf"/>
</dbReference>
<dbReference type="InterPro" id="IPR013022">
    <property type="entry name" value="Xyl_isomerase-like_TIM-brl"/>
</dbReference>
<evidence type="ECO:0000313" key="2">
    <source>
        <dbReference type="EMBL" id="MBB6145678.1"/>
    </source>
</evidence>
<proteinExistence type="predicted"/>
<dbReference type="OrthoDB" id="9782669at2"/>
<feature type="domain" description="Xylose isomerase-like TIM barrel" evidence="1">
    <location>
        <begin position="30"/>
        <end position="261"/>
    </location>
</feature>
<organism evidence="2 3">
    <name type="scientific">Silvibacterium bohemicum</name>
    <dbReference type="NCBI Taxonomy" id="1577686"/>
    <lineage>
        <taxon>Bacteria</taxon>
        <taxon>Pseudomonadati</taxon>
        <taxon>Acidobacteriota</taxon>
        <taxon>Terriglobia</taxon>
        <taxon>Terriglobales</taxon>
        <taxon>Acidobacteriaceae</taxon>
        <taxon>Silvibacterium</taxon>
    </lineage>
</organism>
<reference evidence="2 3" key="1">
    <citation type="submission" date="2020-08" db="EMBL/GenBank/DDBJ databases">
        <title>Genomic Encyclopedia of Type Strains, Phase IV (KMG-IV): sequencing the most valuable type-strain genomes for metagenomic binning, comparative biology and taxonomic classification.</title>
        <authorList>
            <person name="Goeker M."/>
        </authorList>
    </citation>
    <scope>NUCLEOTIDE SEQUENCE [LARGE SCALE GENOMIC DNA]</scope>
    <source>
        <strain evidence="2 3">DSM 103733</strain>
    </source>
</reference>
<dbReference type="EMBL" id="JACHEK010000007">
    <property type="protein sequence ID" value="MBB6145678.1"/>
    <property type="molecule type" value="Genomic_DNA"/>
</dbReference>
<accession>A0A841K4Z5</accession>
<dbReference type="RefSeq" id="WP_050060719.1">
    <property type="nucleotide sequence ID" value="NZ_JACHEK010000007.1"/>
</dbReference>
<dbReference type="EC" id="5.-.-.-" evidence="2"/>
<evidence type="ECO:0000313" key="3">
    <source>
        <dbReference type="Proteomes" id="UP000538666"/>
    </source>
</evidence>
<dbReference type="PANTHER" id="PTHR12110:SF53">
    <property type="entry name" value="BLR5974 PROTEIN"/>
    <property type="match status" value="1"/>
</dbReference>
<gene>
    <name evidence="2" type="ORF">HNQ77_003639</name>
</gene>
<sequence length="283" mass="31468">MRLAVMQGRLLPPYDGHFQSFPLSRWREEFSLAQRAGIDAIEWIYDSVGEDGNPLNTDAGLAEMAQLSEKHSIAVVSVCADYFMEHPFLRVSPAELEVRIDKLLWLLERCKLAGIQRMVLPFVDNSRIENETDQDEVVRILSGALMAAEKAGIELHLETSLGPEQFSLLLARLPHPFLKVNYDSGNSASLGYDASEEIASYGERIGSVHIKDRIRGGGTVPLGSGNANIPVLLSNLSRTAYKGDFVMQIARDEPGMELDWIAKNRELVRSQLQEAGFGRGKNR</sequence>
<keyword evidence="3" id="KW-1185">Reference proteome</keyword>
<evidence type="ECO:0000259" key="1">
    <source>
        <dbReference type="Pfam" id="PF01261"/>
    </source>
</evidence>
<comment type="caution">
    <text evidence="2">The sequence shown here is derived from an EMBL/GenBank/DDBJ whole genome shotgun (WGS) entry which is preliminary data.</text>
</comment>
<keyword evidence="2" id="KW-0413">Isomerase</keyword>
<name>A0A841K4Z5_9BACT</name>
<protein>
    <submittedName>
        <fullName evidence="2">Hexulose-6-phosphate isomerase</fullName>
        <ecNumber evidence="2">5.-.-.-</ecNumber>
    </submittedName>
</protein>
<dbReference type="AlphaFoldDB" id="A0A841K4Z5"/>
<dbReference type="Pfam" id="PF01261">
    <property type="entry name" value="AP_endonuc_2"/>
    <property type="match status" value="1"/>
</dbReference>
<dbReference type="PANTHER" id="PTHR12110">
    <property type="entry name" value="HYDROXYPYRUVATE ISOMERASE"/>
    <property type="match status" value="1"/>
</dbReference>
<dbReference type="Gene3D" id="3.20.20.150">
    <property type="entry name" value="Divalent-metal-dependent TIM barrel enzymes"/>
    <property type="match status" value="1"/>
</dbReference>
<dbReference type="GO" id="GO:0016853">
    <property type="term" value="F:isomerase activity"/>
    <property type="evidence" value="ECO:0007669"/>
    <property type="project" value="UniProtKB-KW"/>
</dbReference>
<dbReference type="InterPro" id="IPR050312">
    <property type="entry name" value="IolE/XylAMocC-like"/>
</dbReference>